<dbReference type="EMBL" id="CAJNJQ010003881">
    <property type="protein sequence ID" value="CAE7206238.1"/>
    <property type="molecule type" value="Genomic_DNA"/>
</dbReference>
<dbReference type="AlphaFoldDB" id="A0A8H3E7V0"/>
<evidence type="ECO:0000313" key="2">
    <source>
        <dbReference type="Proteomes" id="UP000663827"/>
    </source>
</evidence>
<dbReference type="Proteomes" id="UP000663827">
    <property type="component" value="Unassembled WGS sequence"/>
</dbReference>
<reference evidence="1" key="1">
    <citation type="submission" date="2021-01" db="EMBL/GenBank/DDBJ databases">
        <authorList>
            <person name="Kaushik A."/>
        </authorList>
    </citation>
    <scope>NUCLEOTIDE SEQUENCE</scope>
    <source>
        <strain evidence="1">AG5</strain>
    </source>
</reference>
<comment type="caution">
    <text evidence="1">The sequence shown here is derived from an EMBL/GenBank/DDBJ whole genome shotgun (WGS) entry which is preliminary data.</text>
</comment>
<protein>
    <submittedName>
        <fullName evidence="1">Uncharacterized protein</fullName>
    </submittedName>
</protein>
<organism evidence="1 2">
    <name type="scientific">Rhizoctonia solani</name>
    <dbReference type="NCBI Taxonomy" id="456999"/>
    <lineage>
        <taxon>Eukaryota</taxon>
        <taxon>Fungi</taxon>
        <taxon>Dikarya</taxon>
        <taxon>Basidiomycota</taxon>
        <taxon>Agaricomycotina</taxon>
        <taxon>Agaricomycetes</taxon>
        <taxon>Cantharellales</taxon>
        <taxon>Ceratobasidiaceae</taxon>
        <taxon>Rhizoctonia</taxon>
    </lineage>
</organism>
<name>A0A8H3E7V0_9AGAM</name>
<proteinExistence type="predicted"/>
<evidence type="ECO:0000313" key="1">
    <source>
        <dbReference type="EMBL" id="CAE7206238.1"/>
    </source>
</evidence>
<gene>
    <name evidence="1" type="ORF">RDB_LOCUS143987</name>
</gene>
<sequence>MKLKVTSGSLTPMDPMNRALHSHPTFRLLQTRRKTRKIWLEAGSNSLLIMAVFLSENSRLGIRGAVDRAGSTSIKRVPRRPFVCP</sequence>
<accession>A0A8H3E7V0</accession>